<evidence type="ECO:0000256" key="1">
    <source>
        <dbReference type="ARBA" id="ARBA00022801"/>
    </source>
</evidence>
<keyword evidence="7" id="KW-1185">Reference proteome</keyword>
<dbReference type="InterPro" id="IPR036514">
    <property type="entry name" value="SGNH_hydro_sf"/>
</dbReference>
<dbReference type="Proteomes" id="UP000186309">
    <property type="component" value="Chromosome"/>
</dbReference>
<proteinExistence type="predicted"/>
<evidence type="ECO:0000259" key="4">
    <source>
        <dbReference type="Pfam" id="PF03629"/>
    </source>
</evidence>
<reference evidence="7" key="1">
    <citation type="submission" date="2016-12" db="EMBL/GenBank/DDBJ databases">
        <title>Comparative genomics of four Isosphaeraceae planctomycetes: a common pool of plasmids and glycoside hydrolase genes.</title>
        <authorList>
            <person name="Ivanova A."/>
        </authorList>
    </citation>
    <scope>NUCLEOTIDE SEQUENCE [LARGE SCALE GENOMIC DNA]</scope>
    <source>
        <strain evidence="7">PX4</strain>
    </source>
</reference>
<feature type="domain" description="ThuA-like" evidence="5">
    <location>
        <begin position="569"/>
        <end position="788"/>
    </location>
</feature>
<dbReference type="EC" id="3.1.1.72" evidence="6"/>
<dbReference type="GO" id="GO:0046555">
    <property type="term" value="F:acetylxylan esterase activity"/>
    <property type="evidence" value="ECO:0007669"/>
    <property type="project" value="UniProtKB-EC"/>
</dbReference>
<dbReference type="Pfam" id="PF06283">
    <property type="entry name" value="ThuA"/>
    <property type="match status" value="1"/>
</dbReference>
<dbReference type="SUPFAM" id="SSF52266">
    <property type="entry name" value="SGNH hydrolase"/>
    <property type="match status" value="1"/>
</dbReference>
<accession>A0A1U7CUY8</accession>
<feature type="region of interest" description="Disordered" evidence="2">
    <location>
        <begin position="165"/>
        <end position="190"/>
    </location>
</feature>
<dbReference type="InterPro" id="IPR005181">
    <property type="entry name" value="SASA"/>
</dbReference>
<dbReference type="InterPro" id="IPR052940">
    <property type="entry name" value="Carb_Esterase_6"/>
</dbReference>
<evidence type="ECO:0000256" key="3">
    <source>
        <dbReference type="SAM" id="SignalP"/>
    </source>
</evidence>
<keyword evidence="3" id="KW-0732">Signal</keyword>
<dbReference type="Pfam" id="PF03629">
    <property type="entry name" value="SASA"/>
    <property type="match status" value="1"/>
</dbReference>
<dbReference type="EMBL" id="CP019082">
    <property type="protein sequence ID" value="APW62718.1"/>
    <property type="molecule type" value="Genomic_DNA"/>
</dbReference>
<dbReference type="KEGG" id="pbor:BSF38_04270"/>
<dbReference type="RefSeq" id="WP_076349012.1">
    <property type="nucleotide sequence ID" value="NZ_CP019082.1"/>
</dbReference>
<feature type="domain" description="Sialate O-acetylesterase" evidence="4">
    <location>
        <begin position="118"/>
        <end position="362"/>
    </location>
</feature>
<organism evidence="6 7">
    <name type="scientific">Paludisphaera borealis</name>
    <dbReference type="NCBI Taxonomy" id="1387353"/>
    <lineage>
        <taxon>Bacteria</taxon>
        <taxon>Pseudomonadati</taxon>
        <taxon>Planctomycetota</taxon>
        <taxon>Planctomycetia</taxon>
        <taxon>Isosphaerales</taxon>
        <taxon>Isosphaeraceae</taxon>
        <taxon>Paludisphaera</taxon>
    </lineage>
</organism>
<evidence type="ECO:0000313" key="7">
    <source>
        <dbReference type="Proteomes" id="UP000186309"/>
    </source>
</evidence>
<protein>
    <submittedName>
        <fullName evidence="6">Acetyl xylan esterase and probably involved in trehalose utilization</fullName>
        <ecNumber evidence="6">3.1.1.72</ecNumber>
    </submittedName>
</protein>
<dbReference type="AlphaFoldDB" id="A0A1U7CUY8"/>
<evidence type="ECO:0000313" key="6">
    <source>
        <dbReference type="EMBL" id="APW62718.1"/>
    </source>
</evidence>
<name>A0A1U7CUY8_9BACT</name>
<dbReference type="STRING" id="1387353.BSF38_04270"/>
<feature type="compositionally biased region" description="Basic and acidic residues" evidence="2">
    <location>
        <begin position="172"/>
        <end position="184"/>
    </location>
</feature>
<gene>
    <name evidence="6" type="ORF">BSF38_04270</name>
</gene>
<dbReference type="InterPro" id="IPR029010">
    <property type="entry name" value="ThuA-like"/>
</dbReference>
<evidence type="ECO:0000259" key="5">
    <source>
        <dbReference type="Pfam" id="PF06283"/>
    </source>
</evidence>
<feature type="signal peptide" evidence="3">
    <location>
        <begin position="1"/>
        <end position="23"/>
    </location>
</feature>
<dbReference type="Gene3D" id="3.40.50.880">
    <property type="match status" value="1"/>
</dbReference>
<dbReference type="PANTHER" id="PTHR31988">
    <property type="entry name" value="ESTERASE, PUTATIVE (DUF303)-RELATED"/>
    <property type="match status" value="1"/>
</dbReference>
<dbReference type="InterPro" id="IPR029062">
    <property type="entry name" value="Class_I_gatase-like"/>
</dbReference>
<dbReference type="PANTHER" id="PTHR31988:SF19">
    <property type="entry name" value="9-O-ACETYL-N-ACETYLNEURAMINIC ACID DEACETYLASE-RELATED"/>
    <property type="match status" value="1"/>
</dbReference>
<sequence length="794" mass="84003">MRYTGFVALAAAVLMMNATPAFAQGGQRLAGSATQLKQPVANQVFQRDVNGVASIPIELDDSLKGGKIASVSIGNRQYELVDGKIVGVPTGGPYSIAIMYDKDNEHQALMFNPGIFVGDLWVLAGQSNMEGVGDLIDVTPPHEKVLALGMDGKWVQAQEPLHWLVDSPDPVHSGDPKDRAERSVQQHKTRTKGAGLGLPFAVSMVERTGVPVGLVITAHGGTSMQGWDPAKKGEGGNSLYGSMLRSVNLAGGKVKGVLWYQGESDSSPEGSKIYERVFADFIASVRSDLGQPDLPFYFVQIGRFVIGGDPKGWNTVQDAERRLPDSIANTAVVSVIDLELDDAIHVGTQGQKRVGQRLAKIAQRELFGQVGATTPTLDRVMRGANNTLVVKFRGVNMSAPQPASAMARAGMGGRGGMGPAAGMGGMGGGQMGGMAGVGGGQPGGFPNQVSIGETSNLGLRPERHIAGFSIRKEDGSAIPLIFDASVGKARDAVVLKLSGPVPPGSFLWYGHGYDPYCNLTDGADMAVPVFGPIALDEVVEPKLVVAAAAPAPAPAAKPEAKKENAPVKLLIITGDEYHGWKATTESLKSILSEGGKIAVDVTTTPSKDLTDANLAKYDVLLLNYKDTDKGAPETRWSEANKEAFLKAVREGKGLVAYHFASAAFTKPNWEEFEKAVGGWRTQGFHGPAHAFTVKKTDAKHPISEGLAVKFDHAIDELYQNSKLPAGAEVLATAYSDPAKPKGTGKDEAVIWVNSYGKGRVYSNVLGHDVGALADPNVHPWLRRGVIWAATGKVD</sequence>
<dbReference type="Gene3D" id="3.40.50.1110">
    <property type="entry name" value="SGNH hydrolase"/>
    <property type="match status" value="1"/>
</dbReference>
<dbReference type="SUPFAM" id="SSF52317">
    <property type="entry name" value="Class I glutamine amidotransferase-like"/>
    <property type="match status" value="1"/>
</dbReference>
<evidence type="ECO:0000256" key="2">
    <source>
        <dbReference type="SAM" id="MobiDB-lite"/>
    </source>
</evidence>
<feature type="chain" id="PRO_5012369099" evidence="3">
    <location>
        <begin position="24"/>
        <end position="794"/>
    </location>
</feature>
<keyword evidence="1 6" id="KW-0378">Hydrolase</keyword>